<dbReference type="Gene3D" id="3.10.129.10">
    <property type="entry name" value="Hotdog Thioesterase"/>
    <property type="match status" value="1"/>
</dbReference>
<dbReference type="Pfam" id="PF03061">
    <property type="entry name" value="4HBT"/>
    <property type="match status" value="1"/>
</dbReference>
<organism evidence="4 5">
    <name type="scientific">Inhella proteolytica</name>
    <dbReference type="NCBI Taxonomy" id="2795029"/>
    <lineage>
        <taxon>Bacteria</taxon>
        <taxon>Pseudomonadati</taxon>
        <taxon>Pseudomonadota</taxon>
        <taxon>Betaproteobacteria</taxon>
        <taxon>Burkholderiales</taxon>
        <taxon>Sphaerotilaceae</taxon>
        <taxon>Inhella</taxon>
    </lineage>
</organism>
<dbReference type="PROSITE" id="PS51186">
    <property type="entry name" value="GNAT"/>
    <property type="match status" value="1"/>
</dbReference>
<dbReference type="RefSeq" id="WP_198109243.1">
    <property type="nucleotide sequence ID" value="NZ_JAEDAK010000001.1"/>
</dbReference>
<dbReference type="InterPro" id="IPR050832">
    <property type="entry name" value="Bact_Acetyltransf"/>
</dbReference>
<dbReference type="InterPro" id="IPR016181">
    <property type="entry name" value="Acyl_CoA_acyltransferase"/>
</dbReference>
<reference evidence="4" key="1">
    <citation type="submission" date="2020-12" db="EMBL/GenBank/DDBJ databases">
        <title>The genome sequence of Inhella sp. 1Y17.</title>
        <authorList>
            <person name="Liu Y."/>
        </authorList>
    </citation>
    <scope>NUCLEOTIDE SEQUENCE</scope>
    <source>
        <strain evidence="4">1Y17</strain>
    </source>
</reference>
<dbReference type="CDD" id="cd00586">
    <property type="entry name" value="4HBT"/>
    <property type="match status" value="1"/>
</dbReference>
<comment type="caution">
    <text evidence="4">The sequence shown here is derived from an EMBL/GenBank/DDBJ whole genome shotgun (WGS) entry which is preliminary data.</text>
</comment>
<dbReference type="PANTHER" id="PTHR43877">
    <property type="entry name" value="AMINOALKYLPHOSPHONATE N-ACETYLTRANSFERASE-RELATED-RELATED"/>
    <property type="match status" value="1"/>
</dbReference>
<dbReference type="Gene3D" id="3.40.630.30">
    <property type="match status" value="1"/>
</dbReference>
<dbReference type="GO" id="GO:0016790">
    <property type="term" value="F:thiolester hydrolase activity"/>
    <property type="evidence" value="ECO:0007669"/>
    <property type="project" value="UniProtKB-ARBA"/>
</dbReference>
<sequence length="285" mass="31310">MSFRHSETLRVRWSEVDAQGIVFNGHYLNYLDTASSGYWRMLGLPYPSAFERLGADLVLRSTELDFLAPARFDEVLQGRLRFVEAGRTSLRFEAELLRGAQCLLKARLRYVMVGREGPTALQPVPVPEGLRAALRAFEAGEPMLAVQVGSWAELGADAQPIRQAVFVREQGIPADLEWDQADPACTHAVAYNRLGQALGTGRLLEHVPGTAKIGRMAVLAAARGTGVGAQVLEALMQAARRQGYRQVLLHAQASAVGFYRRAGFAPRGLPFEEAGIEHQEMLKTI</sequence>
<keyword evidence="5" id="KW-1185">Reference proteome</keyword>
<dbReference type="InterPro" id="IPR006683">
    <property type="entry name" value="Thioestr_dom"/>
</dbReference>
<evidence type="ECO:0000259" key="3">
    <source>
        <dbReference type="PROSITE" id="PS51186"/>
    </source>
</evidence>
<dbReference type="CDD" id="cd04301">
    <property type="entry name" value="NAT_SF"/>
    <property type="match status" value="1"/>
</dbReference>
<keyword evidence="2" id="KW-0012">Acyltransferase</keyword>
<dbReference type="GO" id="GO:0016747">
    <property type="term" value="F:acyltransferase activity, transferring groups other than amino-acyl groups"/>
    <property type="evidence" value="ECO:0007669"/>
    <property type="project" value="InterPro"/>
</dbReference>
<dbReference type="Proteomes" id="UP000613266">
    <property type="component" value="Unassembled WGS sequence"/>
</dbReference>
<proteinExistence type="predicted"/>
<evidence type="ECO:0000256" key="2">
    <source>
        <dbReference type="ARBA" id="ARBA00023315"/>
    </source>
</evidence>
<evidence type="ECO:0000256" key="1">
    <source>
        <dbReference type="ARBA" id="ARBA00022679"/>
    </source>
</evidence>
<dbReference type="InterPro" id="IPR000182">
    <property type="entry name" value="GNAT_dom"/>
</dbReference>
<gene>
    <name evidence="4" type="ORF">I7X39_01855</name>
</gene>
<dbReference type="SUPFAM" id="SSF55729">
    <property type="entry name" value="Acyl-CoA N-acyltransferases (Nat)"/>
    <property type="match status" value="1"/>
</dbReference>
<dbReference type="SUPFAM" id="SSF54637">
    <property type="entry name" value="Thioesterase/thiol ester dehydrase-isomerase"/>
    <property type="match status" value="1"/>
</dbReference>
<feature type="domain" description="N-acetyltransferase" evidence="3">
    <location>
        <begin position="146"/>
        <end position="285"/>
    </location>
</feature>
<evidence type="ECO:0000313" key="4">
    <source>
        <dbReference type="EMBL" id="MBH9575640.1"/>
    </source>
</evidence>
<protein>
    <submittedName>
        <fullName evidence="4">GNAT family N-acetyltransferase</fullName>
    </submittedName>
</protein>
<dbReference type="EMBL" id="JAEDAK010000001">
    <property type="protein sequence ID" value="MBH9575640.1"/>
    <property type="molecule type" value="Genomic_DNA"/>
</dbReference>
<evidence type="ECO:0000313" key="5">
    <source>
        <dbReference type="Proteomes" id="UP000613266"/>
    </source>
</evidence>
<dbReference type="Pfam" id="PF13673">
    <property type="entry name" value="Acetyltransf_10"/>
    <property type="match status" value="1"/>
</dbReference>
<dbReference type="InterPro" id="IPR029069">
    <property type="entry name" value="HotDog_dom_sf"/>
</dbReference>
<dbReference type="AlphaFoldDB" id="A0A931J3T3"/>
<dbReference type="PANTHER" id="PTHR43877:SF2">
    <property type="entry name" value="AMINOALKYLPHOSPHONATE N-ACETYLTRANSFERASE-RELATED"/>
    <property type="match status" value="1"/>
</dbReference>
<accession>A0A931J3T3</accession>
<name>A0A931J3T3_9BURK</name>
<keyword evidence="1" id="KW-0808">Transferase</keyword>